<comment type="cofactor">
    <cofactor evidence="1 3">
        <name>pyridoxal 5'-phosphate</name>
        <dbReference type="ChEBI" id="CHEBI:597326"/>
    </cofactor>
</comment>
<name>A0AAF0C281_9GAMM</name>
<dbReference type="EMBL" id="CP059735">
    <property type="protein sequence ID" value="WDD99771.1"/>
    <property type="molecule type" value="Genomic_DNA"/>
</dbReference>
<dbReference type="RefSeq" id="WP_044834162.1">
    <property type="nucleotide sequence ID" value="NZ_CP059735.1"/>
</dbReference>
<dbReference type="AlphaFoldDB" id="A0AAF0C281"/>
<dbReference type="PRINTS" id="PR01179">
    <property type="entry name" value="ODADCRBXLASE"/>
</dbReference>
<sequence>MSVAFSLHPLQEYITQQTDPVCAYYYDLDYLSQRIQWISENLPDKVNFYYAIKANSDQPVLETLSPYIHGFEVASLGEIHKARQADSHRPIAFGGPGKTRVELQGALDAGVELYHIESVLQLDRLNELAAKAGQKVKVLLRVNPRFELPDATLQMAGKATQFGIDQAQIPEVLASLASYPQLECVGFHFHAISNNLDADSHLLLVKTYIEVARGWQQSHGLNMELLNIGGGIGINYQDSDQQFAWQHYCQELNKLIQEADIAFSLAMECGRFVSATCGCYVAEVTDIKSNHDQYFAVLRGGNHQFRLPSSWQHNHPFQVISVDHWPWSYPRPGILGEKITLCGELCTPKDVLASRVEIEQLNVGDLILFEQTGAYGWHISHHNFLSHAHPDRIYHSNSQLLFIKEDASC</sequence>
<accession>A0AAF0C281</accession>
<dbReference type="InterPro" id="IPR022644">
    <property type="entry name" value="De-COase2_N"/>
</dbReference>
<protein>
    <submittedName>
        <fullName evidence="5">Type III PLP-dependent enzyme</fullName>
    </submittedName>
</protein>
<dbReference type="Proteomes" id="UP000032568">
    <property type="component" value="Chromosome"/>
</dbReference>
<dbReference type="GO" id="GO:0008836">
    <property type="term" value="F:diaminopimelate decarboxylase activity"/>
    <property type="evidence" value="ECO:0007669"/>
    <property type="project" value="TreeGrafter"/>
</dbReference>
<dbReference type="InterPro" id="IPR000183">
    <property type="entry name" value="Orn/DAP/Arg_de-COase"/>
</dbReference>
<keyword evidence="6" id="KW-1185">Reference proteome</keyword>
<evidence type="ECO:0000313" key="5">
    <source>
        <dbReference type="EMBL" id="WDD99771.1"/>
    </source>
</evidence>
<keyword evidence="2 3" id="KW-0663">Pyridoxal phosphate</keyword>
<dbReference type="KEGG" id="tact:SG35_003620"/>
<gene>
    <name evidence="5" type="ORF">SG35_003620</name>
</gene>
<reference evidence="5 6" key="1">
    <citation type="journal article" date="2015" name="Genome Announc.">
        <title>Draft Genome Sequences of Marine Isolates of Thalassomonas viridans and Thalassomonas actiniarum.</title>
        <authorList>
            <person name="Olonade I."/>
            <person name="van Zyl L.J."/>
            <person name="Trindade M."/>
        </authorList>
    </citation>
    <scope>NUCLEOTIDE SEQUENCE [LARGE SCALE GENOMIC DNA]</scope>
    <source>
        <strain evidence="5 6">A5K-106</strain>
    </source>
</reference>
<dbReference type="Gene3D" id="2.40.37.10">
    <property type="entry name" value="Lyase, Ornithine Decarboxylase, Chain A, domain 1"/>
    <property type="match status" value="1"/>
</dbReference>
<dbReference type="InterPro" id="IPR002433">
    <property type="entry name" value="Orn_de-COase"/>
</dbReference>
<dbReference type="CDD" id="cd06843">
    <property type="entry name" value="PLPDE_III_PvsE_like"/>
    <property type="match status" value="1"/>
</dbReference>
<evidence type="ECO:0000256" key="3">
    <source>
        <dbReference type="PIRSR" id="PIRSR600183-50"/>
    </source>
</evidence>
<dbReference type="Gene3D" id="3.20.20.10">
    <property type="entry name" value="Alanine racemase"/>
    <property type="match status" value="1"/>
</dbReference>
<dbReference type="PANTHER" id="PTHR43727:SF2">
    <property type="entry name" value="GROUP IV DECARBOXYLASE"/>
    <property type="match status" value="1"/>
</dbReference>
<dbReference type="InterPro" id="IPR029066">
    <property type="entry name" value="PLP-binding_barrel"/>
</dbReference>
<dbReference type="GO" id="GO:0006596">
    <property type="term" value="P:polyamine biosynthetic process"/>
    <property type="evidence" value="ECO:0007669"/>
    <property type="project" value="InterPro"/>
</dbReference>
<organism evidence="5 6">
    <name type="scientific">Thalassomonas actiniarum</name>
    <dbReference type="NCBI Taxonomy" id="485447"/>
    <lineage>
        <taxon>Bacteria</taxon>
        <taxon>Pseudomonadati</taxon>
        <taxon>Pseudomonadota</taxon>
        <taxon>Gammaproteobacteria</taxon>
        <taxon>Alteromonadales</taxon>
        <taxon>Colwelliaceae</taxon>
        <taxon>Thalassomonas</taxon>
    </lineage>
</organism>
<feature type="modified residue" description="N6-(pyridoxal phosphate)lysine" evidence="3">
    <location>
        <position position="53"/>
    </location>
</feature>
<evidence type="ECO:0000259" key="4">
    <source>
        <dbReference type="Pfam" id="PF02784"/>
    </source>
</evidence>
<evidence type="ECO:0000256" key="1">
    <source>
        <dbReference type="ARBA" id="ARBA00001933"/>
    </source>
</evidence>
<dbReference type="InterPro" id="IPR009006">
    <property type="entry name" value="Ala_racemase/Decarboxylase_C"/>
</dbReference>
<reference evidence="5 6" key="2">
    <citation type="journal article" date="2022" name="Mar. Drugs">
        <title>Bioassay-Guided Fractionation Leads to the Detection of Cholic Acid Generated by the Rare Thalassomonas sp.</title>
        <authorList>
            <person name="Pheiffer F."/>
            <person name="Schneider Y.K."/>
            <person name="Hansen E.H."/>
            <person name="Andersen J.H."/>
            <person name="Isaksson J."/>
            <person name="Busche T."/>
            <person name="R C."/>
            <person name="Kalinowski J."/>
            <person name="Zyl L.V."/>
            <person name="Trindade M."/>
        </authorList>
    </citation>
    <scope>NUCLEOTIDE SEQUENCE [LARGE SCALE GENOMIC DNA]</scope>
    <source>
        <strain evidence="5 6">A5K-106</strain>
    </source>
</reference>
<dbReference type="SUPFAM" id="SSF51419">
    <property type="entry name" value="PLP-binding barrel"/>
    <property type="match status" value="1"/>
</dbReference>
<evidence type="ECO:0000256" key="2">
    <source>
        <dbReference type="ARBA" id="ARBA00022898"/>
    </source>
</evidence>
<dbReference type="PRINTS" id="PR01182">
    <property type="entry name" value="ORNDCRBXLASE"/>
</dbReference>
<dbReference type="GO" id="GO:0009089">
    <property type="term" value="P:lysine biosynthetic process via diaminopimelate"/>
    <property type="evidence" value="ECO:0007669"/>
    <property type="project" value="TreeGrafter"/>
</dbReference>
<dbReference type="PANTHER" id="PTHR43727">
    <property type="entry name" value="DIAMINOPIMELATE DECARBOXYLASE"/>
    <property type="match status" value="1"/>
</dbReference>
<evidence type="ECO:0000313" key="6">
    <source>
        <dbReference type="Proteomes" id="UP000032568"/>
    </source>
</evidence>
<dbReference type="SUPFAM" id="SSF50621">
    <property type="entry name" value="Alanine racemase C-terminal domain-like"/>
    <property type="match status" value="1"/>
</dbReference>
<proteinExistence type="predicted"/>
<feature type="domain" description="Orn/DAP/Arg decarboxylase 2 N-terminal" evidence="4">
    <location>
        <begin position="31"/>
        <end position="275"/>
    </location>
</feature>
<feature type="active site" description="Proton donor" evidence="3">
    <location>
        <position position="346"/>
    </location>
</feature>
<dbReference type="Pfam" id="PF02784">
    <property type="entry name" value="Orn_Arg_deC_N"/>
    <property type="match status" value="1"/>
</dbReference>